<dbReference type="InterPro" id="IPR004942">
    <property type="entry name" value="Roadblock/LAMTOR2_dom"/>
</dbReference>
<dbReference type="InParanoid" id="O26695"/>
<dbReference type="PaxDb" id="187420-MTH_595"/>
<dbReference type="InterPro" id="IPR053141">
    <property type="entry name" value="Mycobact_SerProt_Inhib_Rv3364c"/>
</dbReference>
<evidence type="ECO:0000313" key="3">
    <source>
        <dbReference type="Proteomes" id="UP000005223"/>
    </source>
</evidence>
<gene>
    <name evidence="2" type="ordered locus">MTH_595</name>
</gene>
<dbReference type="Gene3D" id="3.30.450.30">
    <property type="entry name" value="Dynein light chain 2a, cytoplasmic"/>
    <property type="match status" value="1"/>
</dbReference>
<dbReference type="SMART" id="SM00960">
    <property type="entry name" value="Robl_LC7"/>
    <property type="match status" value="1"/>
</dbReference>
<name>O26695_METTH</name>
<accession>O26695</accession>
<proteinExistence type="predicted"/>
<evidence type="ECO:0000259" key="1">
    <source>
        <dbReference type="SMART" id="SM00960"/>
    </source>
</evidence>
<dbReference type="Proteomes" id="UP000005223">
    <property type="component" value="Chromosome"/>
</dbReference>
<dbReference type="EMBL" id="AE000666">
    <property type="protein sequence ID" value="AAB85101.1"/>
    <property type="molecule type" value="Genomic_DNA"/>
</dbReference>
<dbReference type="EnsemblBacteria" id="AAB85101">
    <property type="protein sequence ID" value="AAB85101"/>
    <property type="gene ID" value="MTH_595"/>
</dbReference>
<dbReference type="PANTHER" id="PTHR36222:SF1">
    <property type="entry name" value="SERINE PROTEASE INHIBITOR RV3364C"/>
    <property type="match status" value="1"/>
</dbReference>
<dbReference type="SUPFAM" id="SSF103196">
    <property type="entry name" value="Roadblock/LC7 domain"/>
    <property type="match status" value="1"/>
</dbReference>
<keyword evidence="3" id="KW-1185">Reference proteome</keyword>
<sequence>MMTKTKKEKLDDVLSAFMQVGQIRAAGIVSKEGLLINARTPPDVDARIFSALCSTIMGAAEAASGQMNTGTVSEITVRTEKGIIILKPAGEKAIFTALAEPEAQLGLLLFEMDSRAAQVDEILREM</sequence>
<feature type="domain" description="Roadblock/LAMTOR2" evidence="1">
    <location>
        <begin position="10"/>
        <end position="99"/>
    </location>
</feature>
<organism evidence="2 3">
    <name type="scientific">Methanothermobacter thermautotrophicus (strain ATCC 29096 / DSM 1053 / JCM 10044 / NBRC 100330 / Delta H)</name>
    <name type="common">Methanobacterium thermoautotrophicum</name>
    <dbReference type="NCBI Taxonomy" id="187420"/>
    <lineage>
        <taxon>Archaea</taxon>
        <taxon>Methanobacteriati</taxon>
        <taxon>Methanobacteriota</taxon>
        <taxon>Methanomada group</taxon>
        <taxon>Methanobacteria</taxon>
        <taxon>Methanobacteriales</taxon>
        <taxon>Methanobacteriaceae</taxon>
        <taxon>Methanothermobacter</taxon>
    </lineage>
</organism>
<dbReference type="HOGENOM" id="CLU_118613_4_0_2"/>
<dbReference type="PATRIC" id="fig|187420.15.peg.574"/>
<dbReference type="STRING" id="187420.MTH_595"/>
<dbReference type="PANTHER" id="PTHR36222">
    <property type="entry name" value="SERINE PROTEASE INHIBITOR RV3364C"/>
    <property type="match status" value="1"/>
</dbReference>
<reference evidence="2 3" key="1">
    <citation type="journal article" date="1997" name="J. Bacteriol.">
        <title>Complete genome sequence of Methanobacterium thermoautotrophicum deltaH: functional analysis and comparative genomics.</title>
        <authorList>
            <person name="Smith D.R."/>
            <person name="Doucette-Stamm L.A."/>
            <person name="Deloughery C."/>
            <person name="Lee H.-M."/>
            <person name="Dubois J."/>
            <person name="Aldredge T."/>
            <person name="Bashirzadeh R."/>
            <person name="Blakely D."/>
            <person name="Cook R."/>
            <person name="Gilbert K."/>
            <person name="Harrison D."/>
            <person name="Hoang L."/>
            <person name="Keagle P."/>
            <person name="Lumm W."/>
            <person name="Pothier B."/>
            <person name="Qiu D."/>
            <person name="Spadafora R."/>
            <person name="Vicare R."/>
            <person name="Wang Y."/>
            <person name="Wierzbowski J."/>
            <person name="Gibson R."/>
            <person name="Jiwani N."/>
            <person name="Caruso A."/>
            <person name="Bush D."/>
            <person name="Safer H."/>
            <person name="Patwell D."/>
            <person name="Prabhakar S."/>
            <person name="McDougall S."/>
            <person name="Shimer G."/>
            <person name="Goyal A."/>
            <person name="Pietrovski S."/>
            <person name="Church G.M."/>
            <person name="Daniels C.J."/>
            <person name="Mao J.-i."/>
            <person name="Rice P."/>
            <person name="Nolling J."/>
            <person name="Reeve J.N."/>
        </authorList>
    </citation>
    <scope>NUCLEOTIDE SEQUENCE [LARGE SCALE GENOMIC DNA]</scope>
    <source>
        <strain evidence="3">ATCC 29096 / DSM 1053 / JCM 10044 / NBRC 100330 / Delta H</strain>
    </source>
</reference>
<dbReference type="Pfam" id="PF03259">
    <property type="entry name" value="Robl_LC7"/>
    <property type="match status" value="1"/>
</dbReference>
<dbReference type="KEGG" id="mth:MTH_595"/>
<protein>
    <submittedName>
        <fullName evidence="2">Conserved protein</fullName>
    </submittedName>
</protein>
<dbReference type="AlphaFoldDB" id="O26695"/>
<dbReference type="PIR" id="H69178">
    <property type="entry name" value="H69178"/>
</dbReference>
<evidence type="ECO:0000313" key="2">
    <source>
        <dbReference type="EMBL" id="AAB85101.1"/>
    </source>
</evidence>